<gene>
    <name evidence="8" type="ORF">KFK09_003407</name>
</gene>
<evidence type="ECO:0000256" key="4">
    <source>
        <dbReference type="ARBA" id="ARBA00023027"/>
    </source>
</evidence>
<dbReference type="FunFam" id="3.40.605.10:FF:000011">
    <property type="entry name" value="ALD5p Mitochondrial aldehyde dehydrogenase"/>
    <property type="match status" value="1"/>
</dbReference>
<dbReference type="EMBL" id="JAGYWB010000004">
    <property type="protein sequence ID" value="KAI0524043.1"/>
    <property type="molecule type" value="Genomic_DNA"/>
</dbReference>
<dbReference type="AlphaFoldDB" id="A0A8T3C043"/>
<evidence type="ECO:0000313" key="8">
    <source>
        <dbReference type="EMBL" id="KAI0524043.1"/>
    </source>
</evidence>
<evidence type="ECO:0000259" key="7">
    <source>
        <dbReference type="Pfam" id="PF00171"/>
    </source>
</evidence>
<dbReference type="InterPro" id="IPR016162">
    <property type="entry name" value="Ald_DH_N"/>
</dbReference>
<feature type="domain" description="Aldehyde dehydrogenase" evidence="7">
    <location>
        <begin position="28"/>
        <end position="489"/>
    </location>
</feature>
<dbReference type="FunFam" id="3.40.309.10:FF:000065">
    <property type="entry name" value="Aldehyde dehydrogenase3"/>
    <property type="match status" value="1"/>
</dbReference>
<dbReference type="Pfam" id="PF00171">
    <property type="entry name" value="Aldedh"/>
    <property type="match status" value="1"/>
</dbReference>
<proteinExistence type="inferred from homology"/>
<keyword evidence="3 6" id="KW-0560">Oxidoreductase</keyword>
<accession>A0A8T3C043</accession>
<dbReference type="Proteomes" id="UP000829196">
    <property type="component" value="Unassembled WGS sequence"/>
</dbReference>
<dbReference type="Gene3D" id="3.40.309.10">
    <property type="entry name" value="Aldehyde Dehydrogenase, Chain A, domain 2"/>
    <property type="match status" value="1"/>
</dbReference>
<dbReference type="InterPro" id="IPR016163">
    <property type="entry name" value="Ald_DH_C"/>
</dbReference>
<name>A0A8T3C043_DENNO</name>
<keyword evidence="4" id="KW-0520">NAD</keyword>
<evidence type="ECO:0000256" key="5">
    <source>
        <dbReference type="PROSITE-ProRule" id="PRU10007"/>
    </source>
</evidence>
<dbReference type="GO" id="GO:0004030">
    <property type="term" value="F:aldehyde dehydrogenase [NAD(P)+] activity"/>
    <property type="evidence" value="ECO:0007669"/>
    <property type="project" value="UniProtKB-ARBA"/>
</dbReference>
<feature type="active site" evidence="5">
    <location>
        <position position="266"/>
    </location>
</feature>
<comment type="similarity">
    <text evidence="1 6">Belongs to the aldehyde dehydrogenase family.</text>
</comment>
<dbReference type="OrthoDB" id="310895at2759"/>
<dbReference type="PANTHER" id="PTHR11699">
    <property type="entry name" value="ALDEHYDE DEHYDROGENASE-RELATED"/>
    <property type="match status" value="1"/>
</dbReference>
<comment type="subunit">
    <text evidence="2">Homotetramer.</text>
</comment>
<evidence type="ECO:0000256" key="2">
    <source>
        <dbReference type="ARBA" id="ARBA00011881"/>
    </source>
</evidence>
<sequence length="499" mass="54317">MTTESNGVSKLKTPEIKFTKIFINGQFIDSVSGKKFETIDPRTGEMVTQVAEGDKEDVDIAVKAAREAFDHGKWPRMSGFERGRILFKLADLIDQHGEELAMLDSIDAGKLLHITRAFDIPFAANCFRYYGGAADKIHGETLKCAGEFQAYTLKEPVGVVGHIIPWNFPTVLFAAKAAAALAAGCTMVVKPAEQSPLSALYLAHLAKEAGIPYGVINVITGYGPTAGAAIASHMDVDAVSFTGSTEVGKLVMGAAAASNLKIVSLELGGKNPLIIFSDADIDMAVQTAWQAVFFNQGEMCFAGSRVYVQEGIYDEFMKKAIENAKNWVVGDPFDPQVHQGPQVNKEQFDKVLRYIESGKREGATLLTGGKAIGEKGYYIEPTIFTDVKEDMLIAKDEIFGPVMSIMKFQTIEEAIEKANNTRYGLAAGIVTNDLNIANRVSRSVRAGMIWINCYLITDINIPFGGYKMSGFGKDSGLQGMEKYLKVKSVITPIQNSPWL</sequence>
<evidence type="ECO:0000256" key="3">
    <source>
        <dbReference type="ARBA" id="ARBA00023002"/>
    </source>
</evidence>
<dbReference type="PROSITE" id="PS00687">
    <property type="entry name" value="ALDEHYDE_DEHYDR_GLU"/>
    <property type="match status" value="1"/>
</dbReference>
<dbReference type="SMR" id="A0A8T3C043"/>
<protein>
    <recommendedName>
        <fullName evidence="7">Aldehyde dehydrogenase domain-containing protein</fullName>
    </recommendedName>
</protein>
<evidence type="ECO:0000256" key="6">
    <source>
        <dbReference type="RuleBase" id="RU003345"/>
    </source>
</evidence>
<dbReference type="InterPro" id="IPR016161">
    <property type="entry name" value="Ald_DH/histidinol_DH"/>
</dbReference>
<organism evidence="8 9">
    <name type="scientific">Dendrobium nobile</name>
    <name type="common">Orchid</name>
    <dbReference type="NCBI Taxonomy" id="94219"/>
    <lineage>
        <taxon>Eukaryota</taxon>
        <taxon>Viridiplantae</taxon>
        <taxon>Streptophyta</taxon>
        <taxon>Embryophyta</taxon>
        <taxon>Tracheophyta</taxon>
        <taxon>Spermatophyta</taxon>
        <taxon>Magnoliopsida</taxon>
        <taxon>Liliopsida</taxon>
        <taxon>Asparagales</taxon>
        <taxon>Orchidaceae</taxon>
        <taxon>Epidendroideae</taxon>
        <taxon>Malaxideae</taxon>
        <taxon>Dendrobiinae</taxon>
        <taxon>Dendrobium</taxon>
    </lineage>
</organism>
<dbReference type="InterPro" id="IPR029510">
    <property type="entry name" value="Ald_DH_CS_GLU"/>
</dbReference>
<keyword evidence="9" id="KW-1185">Reference proteome</keyword>
<evidence type="ECO:0000256" key="1">
    <source>
        <dbReference type="ARBA" id="ARBA00009986"/>
    </source>
</evidence>
<dbReference type="Gene3D" id="3.40.605.10">
    <property type="entry name" value="Aldehyde Dehydrogenase, Chain A, domain 1"/>
    <property type="match status" value="1"/>
</dbReference>
<dbReference type="SUPFAM" id="SSF53720">
    <property type="entry name" value="ALDH-like"/>
    <property type="match status" value="1"/>
</dbReference>
<dbReference type="InterPro" id="IPR015590">
    <property type="entry name" value="Aldehyde_DH_dom"/>
</dbReference>
<reference evidence="8" key="1">
    <citation type="journal article" date="2022" name="Front. Genet.">
        <title>Chromosome-Scale Assembly of the Dendrobium nobile Genome Provides Insights Into the Molecular Mechanism of the Biosynthesis of the Medicinal Active Ingredient of Dendrobium.</title>
        <authorList>
            <person name="Xu Q."/>
            <person name="Niu S.-C."/>
            <person name="Li K.-L."/>
            <person name="Zheng P.-J."/>
            <person name="Zhang X.-J."/>
            <person name="Jia Y."/>
            <person name="Liu Y."/>
            <person name="Niu Y.-X."/>
            <person name="Yu L.-H."/>
            <person name="Chen D.-F."/>
            <person name="Zhang G.-Q."/>
        </authorList>
    </citation>
    <scope>NUCLEOTIDE SEQUENCE</scope>
    <source>
        <tissue evidence="8">Leaf</tissue>
    </source>
</reference>
<comment type="caution">
    <text evidence="8">The sequence shown here is derived from an EMBL/GenBank/DDBJ whole genome shotgun (WGS) entry which is preliminary data.</text>
</comment>
<evidence type="ECO:0000313" key="9">
    <source>
        <dbReference type="Proteomes" id="UP000829196"/>
    </source>
</evidence>